<feature type="binding site" evidence="2">
    <location>
        <position position="8"/>
    </location>
    <ligand>
        <name>Zn(2+)</name>
        <dbReference type="ChEBI" id="CHEBI:29105"/>
        <label>2</label>
    </ligand>
</feature>
<sequence length="277" mass="29296">MKIYISADIEGVAGVVSQQQVTPGNPEYERARRLMTAEVNAAIEGALEAGASEILVNDSHGPMVNLLPDELHPAAELILGRPKPIGMFAGLEPDAAGVMCVGFHTSARQYGILAHTTNSFAFGRVRVNGLELGEAGNYGAYAGEIGVPVILLSGDDRFAAEMEPLFPASERVVVKKALGQRAARSVAPTVARDRIRAAATHAVRRASNIPPFRVPPQSEGAPYRLEIEMTSPALADLASLIPVSDRLDPVTIRLPAASMAAVLGWINTLSAMSATLR</sequence>
<protein>
    <submittedName>
        <fullName evidence="3">D-amino peptidase</fullName>
    </submittedName>
</protein>
<feature type="active site" description="Nucleophile" evidence="1">
    <location>
        <position position="115"/>
    </location>
</feature>
<proteinExistence type="predicted"/>
<keyword evidence="2" id="KW-0862">Zinc</keyword>
<dbReference type="RefSeq" id="WP_085084507.1">
    <property type="nucleotide sequence ID" value="NZ_FXAK01000002.1"/>
</dbReference>
<dbReference type="CDD" id="cd08663">
    <property type="entry name" value="DAP_dppA_1"/>
    <property type="match status" value="1"/>
</dbReference>
<dbReference type="Gene3D" id="3.40.50.10780">
    <property type="entry name" value="Dipeptide transport protein"/>
    <property type="match status" value="1"/>
</dbReference>
<feature type="binding site" evidence="2">
    <location>
        <position position="60"/>
    </location>
    <ligand>
        <name>Zn(2+)</name>
        <dbReference type="ChEBI" id="CHEBI:29105"/>
        <label>2</label>
    </ligand>
</feature>
<dbReference type="PIRSF" id="PIRSF015853">
    <property type="entry name" value="Pep_DppA"/>
    <property type="match status" value="1"/>
</dbReference>
<name>A0A1X7EP31_9PROT</name>
<dbReference type="GO" id="GO:0046872">
    <property type="term" value="F:metal ion binding"/>
    <property type="evidence" value="ECO:0007669"/>
    <property type="project" value="UniProtKB-KW"/>
</dbReference>
<feature type="binding site" evidence="2">
    <location>
        <position position="10"/>
    </location>
    <ligand>
        <name>Zn(2+)</name>
        <dbReference type="ChEBI" id="CHEBI:29105"/>
        <label>1</label>
    </ligand>
</feature>
<evidence type="ECO:0000313" key="4">
    <source>
        <dbReference type="Proteomes" id="UP000192936"/>
    </source>
</evidence>
<dbReference type="Pfam" id="PF04951">
    <property type="entry name" value="Peptidase_M55"/>
    <property type="match status" value="1"/>
</dbReference>
<reference evidence="3 4" key="1">
    <citation type="submission" date="2017-04" db="EMBL/GenBank/DDBJ databases">
        <authorList>
            <person name="Afonso C.L."/>
            <person name="Miller P.J."/>
            <person name="Scott M.A."/>
            <person name="Spackman E."/>
            <person name="Goraichik I."/>
            <person name="Dimitrov K.M."/>
            <person name="Suarez D.L."/>
            <person name="Swayne D.E."/>
        </authorList>
    </citation>
    <scope>NUCLEOTIDE SEQUENCE [LARGE SCALE GENOMIC DNA]</scope>
    <source>
        <strain evidence="3 4">A2P</strain>
    </source>
</reference>
<dbReference type="AlphaFoldDB" id="A0A1X7EP31"/>
<evidence type="ECO:0000256" key="2">
    <source>
        <dbReference type="PIRSR" id="PIRSR015853-2"/>
    </source>
</evidence>
<feature type="binding site" evidence="2">
    <location>
        <position position="8"/>
    </location>
    <ligand>
        <name>Zn(2+)</name>
        <dbReference type="ChEBI" id="CHEBI:29105"/>
        <label>1</label>
    </ligand>
</feature>
<evidence type="ECO:0000256" key="1">
    <source>
        <dbReference type="PIRSR" id="PIRSR015853-1"/>
    </source>
</evidence>
<dbReference type="Gene3D" id="3.30.1360.130">
    <property type="entry name" value="Dipeptide transport protein"/>
    <property type="match status" value="1"/>
</dbReference>
<dbReference type="STRING" id="286727.SAMN02982917_1905"/>
<feature type="binding site" evidence="2">
    <location>
        <position position="104"/>
    </location>
    <ligand>
        <name>Zn(2+)</name>
        <dbReference type="ChEBI" id="CHEBI:29105"/>
        <label>2</label>
    </ligand>
</feature>
<dbReference type="EMBL" id="FXAK01000002">
    <property type="protein sequence ID" value="SMF36969.1"/>
    <property type="molecule type" value="Genomic_DNA"/>
</dbReference>
<dbReference type="OrthoDB" id="9785420at2"/>
<dbReference type="InterPro" id="IPR007035">
    <property type="entry name" value="Peptidase_M55"/>
</dbReference>
<dbReference type="SUPFAM" id="SSF63992">
    <property type="entry name" value="Dipeptide transport protein"/>
    <property type="match status" value="1"/>
</dbReference>
<organism evidence="3 4">
    <name type="scientific">Azospirillum oryzae</name>
    <dbReference type="NCBI Taxonomy" id="286727"/>
    <lineage>
        <taxon>Bacteria</taxon>
        <taxon>Pseudomonadati</taxon>
        <taxon>Pseudomonadota</taxon>
        <taxon>Alphaproteobacteria</taxon>
        <taxon>Rhodospirillales</taxon>
        <taxon>Azospirillaceae</taxon>
        <taxon>Azospirillum</taxon>
    </lineage>
</organism>
<accession>A0A1X7EP31</accession>
<gene>
    <name evidence="3" type="ORF">SAMN02982917_1905</name>
</gene>
<keyword evidence="2" id="KW-0479">Metal-binding</keyword>
<dbReference type="InterPro" id="IPR036177">
    <property type="entry name" value="Peptidase_M55_sf"/>
</dbReference>
<dbReference type="Proteomes" id="UP000192936">
    <property type="component" value="Unassembled WGS sequence"/>
</dbReference>
<feature type="binding site" evidence="2">
    <location>
        <position position="134"/>
    </location>
    <ligand>
        <name>Zn(2+)</name>
        <dbReference type="ChEBI" id="CHEBI:29105"/>
        <label>2</label>
    </ligand>
</feature>
<dbReference type="InterPro" id="IPR027476">
    <property type="entry name" value="DppA_N"/>
</dbReference>
<evidence type="ECO:0000313" key="3">
    <source>
        <dbReference type="EMBL" id="SMF36969.1"/>
    </source>
</evidence>